<comment type="caution">
    <text evidence="2">The sequence shown here is derived from an EMBL/GenBank/DDBJ whole genome shotgun (WGS) entry which is preliminary data.</text>
</comment>
<organism evidence="2">
    <name type="scientific">marine sediment metagenome</name>
    <dbReference type="NCBI Taxonomy" id="412755"/>
    <lineage>
        <taxon>unclassified sequences</taxon>
        <taxon>metagenomes</taxon>
        <taxon>ecological metagenomes</taxon>
    </lineage>
</organism>
<dbReference type="CDD" id="cd00291">
    <property type="entry name" value="SirA_YedF_YeeD"/>
    <property type="match status" value="1"/>
</dbReference>
<evidence type="ECO:0000313" key="2">
    <source>
        <dbReference type="EMBL" id="KKN96481.1"/>
    </source>
</evidence>
<sequence>MSEQTGGFQPDTVLDACGLHCPLPLLKAKQALAGLSAGQLLEVHSTDAGSWRDMASFTDQSLHTLEGREQRGDRYVYWIRKAKDAHL</sequence>
<dbReference type="SUPFAM" id="SSF64307">
    <property type="entry name" value="SirA-like"/>
    <property type="match status" value="1"/>
</dbReference>
<reference evidence="2" key="1">
    <citation type="journal article" date="2015" name="Nature">
        <title>Complex archaea that bridge the gap between prokaryotes and eukaryotes.</title>
        <authorList>
            <person name="Spang A."/>
            <person name="Saw J.H."/>
            <person name="Jorgensen S.L."/>
            <person name="Zaremba-Niedzwiedzka K."/>
            <person name="Martijn J."/>
            <person name="Lind A.E."/>
            <person name="van Eijk R."/>
            <person name="Schleper C."/>
            <person name="Guy L."/>
            <person name="Ettema T.J."/>
        </authorList>
    </citation>
    <scope>NUCLEOTIDE SEQUENCE</scope>
</reference>
<dbReference type="PANTHER" id="PTHR33279">
    <property type="entry name" value="SULFUR CARRIER PROTEIN YEDF-RELATED"/>
    <property type="match status" value="1"/>
</dbReference>
<dbReference type="PROSITE" id="PS01148">
    <property type="entry name" value="UPF0033"/>
    <property type="match status" value="1"/>
</dbReference>
<evidence type="ECO:0000259" key="1">
    <source>
        <dbReference type="PROSITE" id="PS01148"/>
    </source>
</evidence>
<proteinExistence type="predicted"/>
<dbReference type="InterPro" id="IPR001455">
    <property type="entry name" value="TusA-like"/>
</dbReference>
<dbReference type="Gene3D" id="3.30.110.40">
    <property type="entry name" value="TusA-like domain"/>
    <property type="match status" value="1"/>
</dbReference>
<dbReference type="EMBL" id="LAZR01000064">
    <property type="protein sequence ID" value="KKN96481.1"/>
    <property type="molecule type" value="Genomic_DNA"/>
</dbReference>
<dbReference type="InterPro" id="IPR036868">
    <property type="entry name" value="TusA-like_sf"/>
</dbReference>
<dbReference type="Pfam" id="PF01206">
    <property type="entry name" value="TusA"/>
    <property type="match status" value="1"/>
</dbReference>
<protein>
    <recommendedName>
        <fullName evidence="1">UPF0033 domain-containing protein</fullName>
    </recommendedName>
</protein>
<dbReference type="PANTHER" id="PTHR33279:SF2">
    <property type="entry name" value="SULFUR CARRIER PROTEIN TUSA"/>
    <property type="match status" value="1"/>
</dbReference>
<gene>
    <name evidence="2" type="ORF">LCGC14_0167910</name>
</gene>
<name>A0A0F9XBM2_9ZZZZ</name>
<dbReference type="AlphaFoldDB" id="A0A0F9XBM2"/>
<accession>A0A0F9XBM2</accession>
<feature type="domain" description="UPF0033" evidence="1">
    <location>
        <begin position="14"/>
        <end position="38"/>
    </location>
</feature>